<dbReference type="PANTHER" id="PTHR23320:SF155">
    <property type="entry name" value="MEMBRANE-SPANNING 4-DOMAINS SUBFAMILY A MEMBER 8"/>
    <property type="match status" value="1"/>
</dbReference>
<dbReference type="InterPro" id="IPR030417">
    <property type="entry name" value="MS4A"/>
</dbReference>
<dbReference type="InParanoid" id="A0A6I8PE57"/>
<gene>
    <name evidence="8" type="primary">LOC114810282</name>
</gene>
<comment type="subcellular location">
    <subcellularLocation>
        <location evidence="1">Membrane</location>
        <topology evidence="1">Multi-pass membrane protein</topology>
    </subcellularLocation>
</comment>
<dbReference type="Ensembl" id="ENSOANT00000066430.1">
    <property type="protein sequence ID" value="ENSOANP00000050940.1"/>
    <property type="gene ID" value="ENSOANG00000038090.1"/>
</dbReference>
<keyword evidence="5 7" id="KW-0472">Membrane</keyword>
<dbReference type="InterPro" id="IPR007237">
    <property type="entry name" value="CD20-like"/>
</dbReference>
<feature type="transmembrane region" description="Helical" evidence="7">
    <location>
        <begin position="101"/>
        <end position="118"/>
    </location>
</feature>
<feature type="transmembrane region" description="Helical" evidence="7">
    <location>
        <begin position="130"/>
        <end position="153"/>
    </location>
</feature>
<evidence type="ECO:0008006" key="10">
    <source>
        <dbReference type="Google" id="ProtNLM"/>
    </source>
</evidence>
<dbReference type="AlphaFoldDB" id="A0A6I8PE57"/>
<reference evidence="8" key="3">
    <citation type="submission" date="2025-09" db="UniProtKB">
        <authorList>
            <consortium name="Ensembl"/>
        </authorList>
    </citation>
    <scope>IDENTIFICATION</scope>
    <source>
        <strain evidence="8">Glennie</strain>
    </source>
</reference>
<keyword evidence="4 7" id="KW-1133">Transmembrane helix</keyword>
<keyword evidence="9" id="KW-1185">Reference proteome</keyword>
<comment type="similarity">
    <text evidence="2">Belongs to the MS4A family.</text>
</comment>
<evidence type="ECO:0000313" key="8">
    <source>
        <dbReference type="Ensembl" id="ENSOANP00000050940.1"/>
    </source>
</evidence>
<dbReference type="OrthoDB" id="8951938at2759"/>
<feature type="compositionally biased region" description="Low complexity" evidence="6">
    <location>
        <begin position="1"/>
        <end position="18"/>
    </location>
</feature>
<dbReference type="PANTHER" id="PTHR23320">
    <property type="entry name" value="MEMBRANE-SPANNING 4-DOMAINS SUBFAMILY A MS4A -RELATED"/>
    <property type="match status" value="1"/>
</dbReference>
<proteinExistence type="inferred from homology"/>
<organism evidence="8 9">
    <name type="scientific">Ornithorhynchus anatinus</name>
    <name type="common">Duckbill platypus</name>
    <dbReference type="NCBI Taxonomy" id="9258"/>
    <lineage>
        <taxon>Eukaryota</taxon>
        <taxon>Metazoa</taxon>
        <taxon>Chordata</taxon>
        <taxon>Craniata</taxon>
        <taxon>Vertebrata</taxon>
        <taxon>Euteleostomi</taxon>
        <taxon>Mammalia</taxon>
        <taxon>Monotremata</taxon>
        <taxon>Ornithorhynchidae</taxon>
        <taxon>Ornithorhynchus</taxon>
    </lineage>
</organism>
<evidence type="ECO:0000256" key="1">
    <source>
        <dbReference type="ARBA" id="ARBA00004141"/>
    </source>
</evidence>
<evidence type="ECO:0000256" key="2">
    <source>
        <dbReference type="ARBA" id="ARBA00009565"/>
    </source>
</evidence>
<feature type="transmembrane region" description="Helical" evidence="7">
    <location>
        <begin position="173"/>
        <end position="195"/>
    </location>
</feature>
<keyword evidence="3 7" id="KW-0812">Transmembrane</keyword>
<dbReference type="Pfam" id="PF04103">
    <property type="entry name" value="CD20"/>
    <property type="match status" value="1"/>
</dbReference>
<evidence type="ECO:0000256" key="3">
    <source>
        <dbReference type="ARBA" id="ARBA00022692"/>
    </source>
</evidence>
<evidence type="ECO:0000313" key="9">
    <source>
        <dbReference type="Proteomes" id="UP000002279"/>
    </source>
</evidence>
<protein>
    <recommendedName>
        <fullName evidence="10">Membrane spanning 4-domains A8</fullName>
    </recommendedName>
</protein>
<name>A0A6I8PE57_ORNAN</name>
<sequence length="241" mass="25496">MASGPASSAGFGAAPKGGLSQHRVESPMIFRNLPPEPEPEPRWPEKLMSTNLLPRFLEEHNQVMGSVQIMIGLIHIALGFILGKMTPGGYDSLSFRGGYPFWGGISFIISGSLSVHIVKHVTPYMVIMSVGMNVTSAIVTVIGIILFTAELIANGSDLVTVSWGKIPGRGISIILLLFSALELAITCLASHFGLLPCTWNRNGGTTVISNAHAGNPPAASTSVPPEPIYSNTVNASMMGSR</sequence>
<dbReference type="Proteomes" id="UP000002279">
    <property type="component" value="Chromosome 3"/>
</dbReference>
<reference evidence="8 9" key="1">
    <citation type="journal article" date="2008" name="Nature">
        <title>Genome analysis of the platypus reveals unique signatures of evolution.</title>
        <authorList>
            <person name="Warren W.C."/>
            <person name="Hillier L.W."/>
            <person name="Marshall Graves J.A."/>
            <person name="Birney E."/>
            <person name="Ponting C.P."/>
            <person name="Grutzner F."/>
            <person name="Belov K."/>
            <person name="Miller W."/>
            <person name="Clarke L."/>
            <person name="Chinwalla A.T."/>
            <person name="Yang S.P."/>
            <person name="Heger A."/>
            <person name="Locke D.P."/>
            <person name="Miethke P."/>
            <person name="Waters P.D."/>
            <person name="Veyrunes F."/>
            <person name="Fulton L."/>
            <person name="Fulton B."/>
            <person name="Graves T."/>
            <person name="Wallis J."/>
            <person name="Puente X.S."/>
            <person name="Lopez-Otin C."/>
            <person name="Ordonez G.R."/>
            <person name="Eichler E.E."/>
            <person name="Chen L."/>
            <person name="Cheng Z."/>
            <person name="Deakin J.E."/>
            <person name="Alsop A."/>
            <person name="Thompson K."/>
            <person name="Kirby P."/>
            <person name="Papenfuss A.T."/>
            <person name="Wakefield M.J."/>
            <person name="Olender T."/>
            <person name="Lancet D."/>
            <person name="Huttley G.A."/>
            <person name="Smit A.F."/>
            <person name="Pask A."/>
            <person name="Temple-Smith P."/>
            <person name="Batzer M.A."/>
            <person name="Walker J.A."/>
            <person name="Konkel M.K."/>
            <person name="Harris R.S."/>
            <person name="Whittington C.M."/>
            <person name="Wong E.S."/>
            <person name="Gemmell N.J."/>
            <person name="Buschiazzo E."/>
            <person name="Vargas Jentzsch I.M."/>
            <person name="Merkel A."/>
            <person name="Schmitz J."/>
            <person name="Zemann A."/>
            <person name="Churakov G."/>
            <person name="Kriegs J.O."/>
            <person name="Brosius J."/>
            <person name="Murchison E.P."/>
            <person name="Sachidanandam R."/>
            <person name="Smith C."/>
            <person name="Hannon G.J."/>
            <person name="Tsend-Ayush E."/>
            <person name="McMillan D."/>
            <person name="Attenborough R."/>
            <person name="Rens W."/>
            <person name="Ferguson-Smith M."/>
            <person name="Lefevre C.M."/>
            <person name="Sharp J.A."/>
            <person name="Nicholas K.R."/>
            <person name="Ray D.A."/>
            <person name="Kube M."/>
            <person name="Reinhardt R."/>
            <person name="Pringle T.H."/>
            <person name="Taylor J."/>
            <person name="Jones R.C."/>
            <person name="Nixon B."/>
            <person name="Dacheux J.L."/>
            <person name="Niwa H."/>
            <person name="Sekita Y."/>
            <person name="Huang X."/>
            <person name="Stark A."/>
            <person name="Kheradpour P."/>
            <person name="Kellis M."/>
            <person name="Flicek P."/>
            <person name="Chen Y."/>
            <person name="Webber C."/>
            <person name="Hardison R."/>
            <person name="Nelson J."/>
            <person name="Hallsworth-Pepin K."/>
            <person name="Delehaunty K."/>
            <person name="Markovic C."/>
            <person name="Minx P."/>
            <person name="Feng Y."/>
            <person name="Kremitzki C."/>
            <person name="Mitreva M."/>
            <person name="Glasscock J."/>
            <person name="Wylie T."/>
            <person name="Wohldmann P."/>
            <person name="Thiru P."/>
            <person name="Nhan M.N."/>
            <person name="Pohl C.S."/>
            <person name="Smith S.M."/>
            <person name="Hou S."/>
            <person name="Nefedov M."/>
            <person name="de Jong P.J."/>
            <person name="Renfree M.B."/>
            <person name="Mardis E.R."/>
            <person name="Wilson R.K."/>
        </authorList>
    </citation>
    <scope>NUCLEOTIDE SEQUENCE [LARGE SCALE GENOMIC DNA]</scope>
    <source>
        <strain evidence="8 9">Glennie</strain>
    </source>
</reference>
<reference evidence="8" key="2">
    <citation type="submission" date="2025-08" db="UniProtKB">
        <authorList>
            <consortium name="Ensembl"/>
        </authorList>
    </citation>
    <scope>IDENTIFICATION</scope>
    <source>
        <strain evidence="8">Glennie</strain>
    </source>
</reference>
<dbReference type="GO" id="GO:0005886">
    <property type="term" value="C:plasma membrane"/>
    <property type="evidence" value="ECO:0000318"/>
    <property type="project" value="GO_Central"/>
</dbReference>
<dbReference type="GeneID" id="114810282"/>
<evidence type="ECO:0000256" key="5">
    <source>
        <dbReference type="ARBA" id="ARBA00023136"/>
    </source>
</evidence>
<dbReference type="OMA" id="APWLDNI"/>
<dbReference type="GeneTree" id="ENSGT00940000162329"/>
<evidence type="ECO:0000256" key="6">
    <source>
        <dbReference type="SAM" id="MobiDB-lite"/>
    </source>
</evidence>
<evidence type="ECO:0000256" key="4">
    <source>
        <dbReference type="ARBA" id="ARBA00022989"/>
    </source>
</evidence>
<dbReference type="KEGG" id="oaa:114810282"/>
<evidence type="ECO:0000256" key="7">
    <source>
        <dbReference type="SAM" id="Phobius"/>
    </source>
</evidence>
<accession>A0A6I8PE57</accession>
<dbReference type="Bgee" id="ENSOANG00000038090">
    <property type="expression patterns" value="Expressed in ovary"/>
</dbReference>
<feature type="transmembrane region" description="Helical" evidence="7">
    <location>
        <begin position="63"/>
        <end position="81"/>
    </location>
</feature>
<dbReference type="GO" id="GO:0007166">
    <property type="term" value="P:cell surface receptor signaling pathway"/>
    <property type="evidence" value="ECO:0000318"/>
    <property type="project" value="GO_Central"/>
</dbReference>
<dbReference type="RefSeq" id="XP_028917273.1">
    <property type="nucleotide sequence ID" value="XM_029061440.2"/>
</dbReference>
<feature type="region of interest" description="Disordered" evidence="6">
    <location>
        <begin position="1"/>
        <end position="20"/>
    </location>
</feature>